<dbReference type="AlphaFoldDB" id="A0AAP0QBT0"/>
<evidence type="ECO:0000313" key="3">
    <source>
        <dbReference type="Proteomes" id="UP001428341"/>
    </source>
</evidence>
<dbReference type="Proteomes" id="UP001428341">
    <property type="component" value="Unassembled WGS sequence"/>
</dbReference>
<dbReference type="PANTHER" id="PTHR35125:SF2">
    <property type="entry name" value="PROTEIN PATRONUS 2-LIKE"/>
    <property type="match status" value="1"/>
</dbReference>
<evidence type="ECO:0000256" key="1">
    <source>
        <dbReference type="SAM" id="MobiDB-lite"/>
    </source>
</evidence>
<organism evidence="2 3">
    <name type="scientific">Citrus x changshan-huyou</name>
    <dbReference type="NCBI Taxonomy" id="2935761"/>
    <lineage>
        <taxon>Eukaryota</taxon>
        <taxon>Viridiplantae</taxon>
        <taxon>Streptophyta</taxon>
        <taxon>Embryophyta</taxon>
        <taxon>Tracheophyta</taxon>
        <taxon>Spermatophyta</taxon>
        <taxon>Magnoliopsida</taxon>
        <taxon>eudicotyledons</taxon>
        <taxon>Gunneridae</taxon>
        <taxon>Pentapetalae</taxon>
        <taxon>rosids</taxon>
        <taxon>malvids</taxon>
        <taxon>Sapindales</taxon>
        <taxon>Rutaceae</taxon>
        <taxon>Aurantioideae</taxon>
        <taxon>Citrus</taxon>
    </lineage>
</organism>
<proteinExistence type="predicted"/>
<sequence length="260" mass="28552">MASHLGGLIRDQNLNAHLNASWSDYLNICIGASAGGKSTISKVPKKGALGGRKPLGDLSNSVNPTPNQSLKKQNSNVFSDNVIGASKSKIKIDGSKKKSFSRAPEKLQTSGRKALSDISNSGKSHLHEAPKKNMNAKLSVLTEEDLSAIAEEGYLHNHQECIKAQTKSMDIDELLRTVGLDKGFPKQAEPPQLSKVMPASPPRYLELEELPEDQLDLSPWKYDQFSDLDSPPRCASPKSPNHYMLWKDHDEANFRLIESP</sequence>
<comment type="caution">
    <text evidence="2">The sequence shown here is derived from an EMBL/GenBank/DDBJ whole genome shotgun (WGS) entry which is preliminary data.</text>
</comment>
<dbReference type="InterPro" id="IPR039326">
    <property type="entry name" value="Patronus"/>
</dbReference>
<feature type="compositionally biased region" description="Polar residues" evidence="1">
    <location>
        <begin position="107"/>
        <end position="123"/>
    </location>
</feature>
<feature type="region of interest" description="Disordered" evidence="1">
    <location>
        <begin position="95"/>
        <end position="128"/>
    </location>
</feature>
<gene>
    <name evidence="2" type="ORF">WN944_024976</name>
</gene>
<dbReference type="GO" id="GO:0007346">
    <property type="term" value="P:regulation of mitotic cell cycle"/>
    <property type="evidence" value="ECO:0007669"/>
    <property type="project" value="InterPro"/>
</dbReference>
<reference evidence="2 3" key="1">
    <citation type="submission" date="2024-05" db="EMBL/GenBank/DDBJ databases">
        <title>Haplotype-resolved chromosome-level genome assembly of Huyou (Citrus changshanensis).</title>
        <authorList>
            <person name="Miao C."/>
            <person name="Chen W."/>
            <person name="Wu Y."/>
            <person name="Wang L."/>
            <person name="Zhao S."/>
            <person name="Grierson D."/>
            <person name="Xu C."/>
            <person name="Chen K."/>
        </authorList>
    </citation>
    <scope>NUCLEOTIDE SEQUENCE [LARGE SCALE GENOMIC DNA]</scope>
    <source>
        <strain evidence="2">01-14</strain>
        <tissue evidence="2">Leaf</tissue>
    </source>
</reference>
<keyword evidence="3" id="KW-1185">Reference proteome</keyword>
<dbReference type="PANTHER" id="PTHR35125">
    <property type="entry name" value="NEURON NAVIGATOR 1-LIKE-RELATED"/>
    <property type="match status" value="1"/>
</dbReference>
<dbReference type="EMBL" id="JBCGBO010000024">
    <property type="protein sequence ID" value="KAK9181836.1"/>
    <property type="molecule type" value="Genomic_DNA"/>
</dbReference>
<accession>A0AAP0QBT0</accession>
<evidence type="ECO:0000313" key="2">
    <source>
        <dbReference type="EMBL" id="KAK9181836.1"/>
    </source>
</evidence>
<name>A0AAP0QBT0_9ROSI</name>
<protein>
    <submittedName>
        <fullName evidence="2">Uncharacterized protein</fullName>
    </submittedName>
</protein>
<feature type="compositionally biased region" description="Polar residues" evidence="1">
    <location>
        <begin position="58"/>
        <end position="73"/>
    </location>
</feature>
<feature type="region of interest" description="Disordered" evidence="1">
    <location>
        <begin position="45"/>
        <end position="73"/>
    </location>
</feature>